<dbReference type="AlphaFoldDB" id="A0A9D4R1P7"/>
<dbReference type="EMBL" id="JAIWYP010000003">
    <property type="protein sequence ID" value="KAH3850787.1"/>
    <property type="molecule type" value="Genomic_DNA"/>
</dbReference>
<proteinExistence type="predicted"/>
<comment type="caution">
    <text evidence="1">The sequence shown here is derived from an EMBL/GenBank/DDBJ whole genome shotgun (WGS) entry which is preliminary data.</text>
</comment>
<sequence length="72" mass="8084">MAAADVKPQEIQMENITLMKDNTKIKRYKEGVVYHHIPDTDVVDADTSDTNTQPKNGGKKLLSIIIITFLIN</sequence>
<reference evidence="1" key="2">
    <citation type="submission" date="2020-11" db="EMBL/GenBank/DDBJ databases">
        <authorList>
            <person name="McCartney M.A."/>
            <person name="Auch B."/>
            <person name="Kono T."/>
            <person name="Mallez S."/>
            <person name="Becker A."/>
            <person name="Gohl D.M."/>
            <person name="Silverstein K.A.T."/>
            <person name="Koren S."/>
            <person name="Bechman K.B."/>
            <person name="Herman A."/>
            <person name="Abrahante J.E."/>
            <person name="Garbe J."/>
        </authorList>
    </citation>
    <scope>NUCLEOTIDE SEQUENCE</scope>
    <source>
        <strain evidence="1">Duluth1</strain>
        <tissue evidence="1">Whole animal</tissue>
    </source>
</reference>
<accession>A0A9D4R1P7</accession>
<dbReference type="Proteomes" id="UP000828390">
    <property type="component" value="Unassembled WGS sequence"/>
</dbReference>
<name>A0A9D4R1P7_DREPO</name>
<keyword evidence="2" id="KW-1185">Reference proteome</keyword>
<evidence type="ECO:0000313" key="2">
    <source>
        <dbReference type="Proteomes" id="UP000828390"/>
    </source>
</evidence>
<protein>
    <submittedName>
        <fullName evidence="1">Uncharacterized protein</fullName>
    </submittedName>
</protein>
<reference evidence="1" key="1">
    <citation type="journal article" date="2019" name="bioRxiv">
        <title>The Genome of the Zebra Mussel, Dreissena polymorpha: A Resource for Invasive Species Research.</title>
        <authorList>
            <person name="McCartney M.A."/>
            <person name="Auch B."/>
            <person name="Kono T."/>
            <person name="Mallez S."/>
            <person name="Zhang Y."/>
            <person name="Obille A."/>
            <person name="Becker A."/>
            <person name="Abrahante J.E."/>
            <person name="Garbe J."/>
            <person name="Badalamenti J.P."/>
            <person name="Herman A."/>
            <person name="Mangelson H."/>
            <person name="Liachko I."/>
            <person name="Sullivan S."/>
            <person name="Sone E.D."/>
            <person name="Koren S."/>
            <person name="Silverstein K.A.T."/>
            <person name="Beckman K.B."/>
            <person name="Gohl D.M."/>
        </authorList>
    </citation>
    <scope>NUCLEOTIDE SEQUENCE</scope>
    <source>
        <strain evidence="1">Duluth1</strain>
        <tissue evidence="1">Whole animal</tissue>
    </source>
</reference>
<gene>
    <name evidence="1" type="ORF">DPMN_093260</name>
</gene>
<evidence type="ECO:0000313" key="1">
    <source>
        <dbReference type="EMBL" id="KAH3850787.1"/>
    </source>
</evidence>
<organism evidence="1 2">
    <name type="scientific">Dreissena polymorpha</name>
    <name type="common">Zebra mussel</name>
    <name type="synonym">Mytilus polymorpha</name>
    <dbReference type="NCBI Taxonomy" id="45954"/>
    <lineage>
        <taxon>Eukaryota</taxon>
        <taxon>Metazoa</taxon>
        <taxon>Spiralia</taxon>
        <taxon>Lophotrochozoa</taxon>
        <taxon>Mollusca</taxon>
        <taxon>Bivalvia</taxon>
        <taxon>Autobranchia</taxon>
        <taxon>Heteroconchia</taxon>
        <taxon>Euheterodonta</taxon>
        <taxon>Imparidentia</taxon>
        <taxon>Neoheterodontei</taxon>
        <taxon>Myida</taxon>
        <taxon>Dreissenoidea</taxon>
        <taxon>Dreissenidae</taxon>
        <taxon>Dreissena</taxon>
    </lineage>
</organism>